<dbReference type="AlphaFoldDB" id="A0A5A7NYZ1"/>
<dbReference type="OrthoDB" id="2017544at2759"/>
<dbReference type="EMBL" id="BKCP01000336">
    <property type="protein sequence ID" value="GER25577.1"/>
    <property type="molecule type" value="Genomic_DNA"/>
</dbReference>
<comment type="caution">
    <text evidence="1">The sequence shown here is derived from an EMBL/GenBank/DDBJ whole genome shotgun (WGS) entry which is preliminary data.</text>
</comment>
<name>A0A5A7NYZ1_STRAF</name>
<dbReference type="Proteomes" id="UP000325081">
    <property type="component" value="Unassembled WGS sequence"/>
</dbReference>
<evidence type="ECO:0000313" key="1">
    <source>
        <dbReference type="EMBL" id="GER25577.1"/>
    </source>
</evidence>
<keyword evidence="1" id="KW-0808">Transferase</keyword>
<protein>
    <submittedName>
        <fullName evidence="1">Glutamyl-tRNA(Gln) amidotransferase subunit B</fullName>
    </submittedName>
</protein>
<reference evidence="2" key="1">
    <citation type="journal article" date="2019" name="Curr. Biol.">
        <title>Genome Sequence of Striga asiatica Provides Insight into the Evolution of Plant Parasitism.</title>
        <authorList>
            <person name="Yoshida S."/>
            <person name="Kim S."/>
            <person name="Wafula E.K."/>
            <person name="Tanskanen J."/>
            <person name="Kim Y.M."/>
            <person name="Honaas L."/>
            <person name="Yang Z."/>
            <person name="Spallek T."/>
            <person name="Conn C.E."/>
            <person name="Ichihashi Y."/>
            <person name="Cheong K."/>
            <person name="Cui S."/>
            <person name="Der J.P."/>
            <person name="Gundlach H."/>
            <person name="Jiao Y."/>
            <person name="Hori C."/>
            <person name="Ishida J.K."/>
            <person name="Kasahara H."/>
            <person name="Kiba T."/>
            <person name="Kim M.S."/>
            <person name="Koo N."/>
            <person name="Laohavisit A."/>
            <person name="Lee Y.H."/>
            <person name="Lumba S."/>
            <person name="McCourt P."/>
            <person name="Mortimer J.C."/>
            <person name="Mutuku J.M."/>
            <person name="Nomura T."/>
            <person name="Sasaki-Sekimoto Y."/>
            <person name="Seto Y."/>
            <person name="Wang Y."/>
            <person name="Wakatake T."/>
            <person name="Sakakibara H."/>
            <person name="Demura T."/>
            <person name="Yamaguchi S."/>
            <person name="Yoneyama K."/>
            <person name="Manabe R.I."/>
            <person name="Nelson D.C."/>
            <person name="Schulman A.H."/>
            <person name="Timko M.P."/>
            <person name="dePamphilis C.W."/>
            <person name="Choi D."/>
            <person name="Shirasu K."/>
        </authorList>
    </citation>
    <scope>NUCLEOTIDE SEQUENCE [LARGE SCALE GENOMIC DNA]</scope>
    <source>
        <strain evidence="2">cv. UVA1</strain>
    </source>
</reference>
<evidence type="ECO:0000313" key="2">
    <source>
        <dbReference type="Proteomes" id="UP000325081"/>
    </source>
</evidence>
<proteinExistence type="predicted"/>
<sequence length="127" mass="14709">MINDFICCTDTLSTCEKREKKALSSVIFGGTKFVLEKVMENKNCLLQKLIQNQSRQDYPIPLKPYWLQHYLRVKKYYGRKMADSGSIMLKFRCARVVNINAKNFIDLLIDEDDTEEDSESSPDVSSN</sequence>
<organism evidence="1 2">
    <name type="scientific">Striga asiatica</name>
    <name type="common">Asiatic witchweed</name>
    <name type="synonym">Buchnera asiatica</name>
    <dbReference type="NCBI Taxonomy" id="4170"/>
    <lineage>
        <taxon>Eukaryota</taxon>
        <taxon>Viridiplantae</taxon>
        <taxon>Streptophyta</taxon>
        <taxon>Embryophyta</taxon>
        <taxon>Tracheophyta</taxon>
        <taxon>Spermatophyta</taxon>
        <taxon>Magnoliopsida</taxon>
        <taxon>eudicotyledons</taxon>
        <taxon>Gunneridae</taxon>
        <taxon>Pentapetalae</taxon>
        <taxon>asterids</taxon>
        <taxon>lamiids</taxon>
        <taxon>Lamiales</taxon>
        <taxon>Orobanchaceae</taxon>
        <taxon>Buchnereae</taxon>
        <taxon>Striga</taxon>
    </lineage>
</organism>
<keyword evidence="2" id="KW-1185">Reference proteome</keyword>
<dbReference type="GO" id="GO:0016740">
    <property type="term" value="F:transferase activity"/>
    <property type="evidence" value="ECO:0007669"/>
    <property type="project" value="UniProtKB-KW"/>
</dbReference>
<gene>
    <name evidence="1" type="ORF">STAS_01165</name>
</gene>
<accession>A0A5A7NYZ1</accession>